<evidence type="ECO:0008006" key="3">
    <source>
        <dbReference type="Google" id="ProtNLM"/>
    </source>
</evidence>
<reference evidence="1 2" key="1">
    <citation type="submission" date="2023-07" db="EMBL/GenBank/DDBJ databases">
        <title>Genomic Encyclopedia of Type Strains, Phase IV (KMG-IV): sequencing the most valuable type-strain genomes for metagenomic binning, comparative biology and taxonomic classification.</title>
        <authorList>
            <person name="Goeker M."/>
        </authorList>
    </citation>
    <scope>NUCLEOTIDE SEQUENCE [LARGE SCALE GENOMIC DNA]</scope>
    <source>
        <strain evidence="1 2">DSM 19619</strain>
    </source>
</reference>
<evidence type="ECO:0000313" key="2">
    <source>
        <dbReference type="Proteomes" id="UP001242480"/>
    </source>
</evidence>
<sequence>MTAISGSNEGRACDAVLRHIEAREGQIRSDLSFPEKMHDVGPVELVCRLGAQRYAFEHTRIEPFAGHIRLEAEADRHFTPLSGMLAEKLPADERFELHVPAGVLLGKNDREVRPIQGALAQWIIATAPTLPIARFGRYAVPIQKVTVAGVPFAVSLHRWKREGYPVPFHVVHLVAEPDVAPARRERIRIGYHKKLGKLLKWKEAGARTVLILEEDDIYLTNHFAVCDALLEIESLVADRPDEVYLFSTGASIWFAVRLRIDGTTLYDMPVDSRYWETGRNLLDNITGR</sequence>
<dbReference type="Proteomes" id="UP001242480">
    <property type="component" value="Unassembled WGS sequence"/>
</dbReference>
<gene>
    <name evidence="1" type="ORF">QO011_000978</name>
</gene>
<name>A0ABU0J3H2_9HYPH</name>
<keyword evidence="2" id="KW-1185">Reference proteome</keyword>
<organism evidence="1 2">
    <name type="scientific">Labrys wisconsinensis</name>
    <dbReference type="NCBI Taxonomy" id="425677"/>
    <lineage>
        <taxon>Bacteria</taxon>
        <taxon>Pseudomonadati</taxon>
        <taxon>Pseudomonadota</taxon>
        <taxon>Alphaproteobacteria</taxon>
        <taxon>Hyphomicrobiales</taxon>
        <taxon>Xanthobacteraceae</taxon>
        <taxon>Labrys</taxon>
    </lineage>
</organism>
<evidence type="ECO:0000313" key="1">
    <source>
        <dbReference type="EMBL" id="MDQ0467983.1"/>
    </source>
</evidence>
<proteinExistence type="predicted"/>
<dbReference type="EMBL" id="JAUSVX010000001">
    <property type="protein sequence ID" value="MDQ0467983.1"/>
    <property type="molecule type" value="Genomic_DNA"/>
</dbReference>
<comment type="caution">
    <text evidence="1">The sequence shown here is derived from an EMBL/GenBank/DDBJ whole genome shotgun (WGS) entry which is preliminary data.</text>
</comment>
<protein>
    <recommendedName>
        <fullName evidence="3">Glycosyltransferase</fullName>
    </recommendedName>
</protein>
<dbReference type="RefSeq" id="WP_307268425.1">
    <property type="nucleotide sequence ID" value="NZ_JAUSVX010000001.1"/>
</dbReference>
<accession>A0ABU0J3H2</accession>